<dbReference type="RefSeq" id="WP_106539495.1">
    <property type="nucleotide sequence ID" value="NZ_PYGE01000024.1"/>
</dbReference>
<dbReference type="PROSITE" id="PS50893">
    <property type="entry name" value="ABC_TRANSPORTER_2"/>
    <property type="match status" value="2"/>
</dbReference>
<accession>A0A2P8DI66</accession>
<dbReference type="GO" id="GO:0005524">
    <property type="term" value="F:ATP binding"/>
    <property type="evidence" value="ECO:0007669"/>
    <property type="project" value="UniProtKB-KW"/>
</dbReference>
<dbReference type="InterPro" id="IPR003439">
    <property type="entry name" value="ABC_transporter-like_ATP-bd"/>
</dbReference>
<proteinExistence type="predicted"/>
<keyword evidence="3 5" id="KW-0067">ATP-binding</keyword>
<comment type="caution">
    <text evidence="5">The sequence shown here is derived from an EMBL/GenBank/DDBJ whole genome shotgun (WGS) entry which is preliminary data.</text>
</comment>
<evidence type="ECO:0000256" key="3">
    <source>
        <dbReference type="ARBA" id="ARBA00022840"/>
    </source>
</evidence>
<dbReference type="PROSITE" id="PS00211">
    <property type="entry name" value="ABC_TRANSPORTER_1"/>
    <property type="match status" value="2"/>
</dbReference>
<keyword evidence="2" id="KW-0547">Nucleotide-binding</keyword>
<keyword evidence="6" id="KW-1185">Reference proteome</keyword>
<dbReference type="AlphaFoldDB" id="A0A2P8DI66"/>
<gene>
    <name evidence="5" type="ORF">CLV30_1247</name>
</gene>
<dbReference type="InterPro" id="IPR003593">
    <property type="entry name" value="AAA+_ATPase"/>
</dbReference>
<dbReference type="InterPro" id="IPR050611">
    <property type="entry name" value="ABCF"/>
</dbReference>
<dbReference type="GO" id="GO:0016887">
    <property type="term" value="F:ATP hydrolysis activity"/>
    <property type="evidence" value="ECO:0007669"/>
    <property type="project" value="InterPro"/>
</dbReference>
<evidence type="ECO:0000256" key="1">
    <source>
        <dbReference type="ARBA" id="ARBA00022737"/>
    </source>
</evidence>
<dbReference type="OrthoDB" id="3207002at2"/>
<dbReference type="InterPro" id="IPR017871">
    <property type="entry name" value="ABC_transporter-like_CS"/>
</dbReference>
<dbReference type="FunFam" id="3.40.50.300:FF:000011">
    <property type="entry name" value="Putative ABC transporter ATP-binding component"/>
    <property type="match status" value="1"/>
</dbReference>
<evidence type="ECO:0000313" key="6">
    <source>
        <dbReference type="Proteomes" id="UP000243528"/>
    </source>
</evidence>
<sequence length="545" mass="58328">MSQLSVRTLCRSYADRTVLDGVDLDVGAGERLGLVGENGVGKSTLLRLVSGIEAPDSGSVHLVGSVGYLGQEPDLPVAGSVTDAVDAALADFRELEAGMRAAEKRLAEGDESVLEHYGELLAEYEARDGWSADARASRALAGLGLGDVDATRSVDTLSGGQRSRLALALALARAPDVLLLDEPTNHLDDDALAFLEEALRTHRGAVLTASHDRAFLDAVCTGILDLDPSLTIGGDGVPVIGPARYTGAYSDYLHGKAAARARWEQAHATWNDEGAEARAAIRQTARQVGHTNRARRDGDKFQPHFFGQKVDAAVSRRVRDAENRLEQLQRQRVPKPPRELRLDATLDAPVPPGVLVSAREARVPGRVRVPALDIAADTRLMVTGRNGSGKTSLLAVLAGALEPESGRVLRADRLRIGWLPQTGVFPDLEATALEVFAAGRPGPPSEHQAELARLGLVPGRDLRTPVGRLSVGQQRRLALARLIASRPQLLLLDEPTNHLSLDLVEELEEAVGVSGLPVVVVTHDRWARRRWQHATAAVVAGELVT</sequence>
<keyword evidence="1" id="KW-0677">Repeat</keyword>
<evidence type="ECO:0000256" key="2">
    <source>
        <dbReference type="ARBA" id="ARBA00022741"/>
    </source>
</evidence>
<dbReference type="EMBL" id="PYGE01000024">
    <property type="protein sequence ID" value="PSK96923.1"/>
    <property type="molecule type" value="Genomic_DNA"/>
</dbReference>
<dbReference type="CDD" id="cd03221">
    <property type="entry name" value="ABCF_EF-3"/>
    <property type="match status" value="1"/>
</dbReference>
<dbReference type="InterPro" id="IPR027417">
    <property type="entry name" value="P-loop_NTPase"/>
</dbReference>
<dbReference type="Gene3D" id="3.40.50.300">
    <property type="entry name" value="P-loop containing nucleotide triphosphate hydrolases"/>
    <property type="match status" value="2"/>
</dbReference>
<organism evidence="5 6">
    <name type="scientific">Haloactinopolyspora alba</name>
    <dbReference type="NCBI Taxonomy" id="648780"/>
    <lineage>
        <taxon>Bacteria</taxon>
        <taxon>Bacillati</taxon>
        <taxon>Actinomycetota</taxon>
        <taxon>Actinomycetes</taxon>
        <taxon>Jiangellales</taxon>
        <taxon>Jiangellaceae</taxon>
        <taxon>Haloactinopolyspora</taxon>
    </lineage>
</organism>
<dbReference type="SMART" id="SM00382">
    <property type="entry name" value="AAA"/>
    <property type="match status" value="2"/>
</dbReference>
<dbReference type="SUPFAM" id="SSF52540">
    <property type="entry name" value="P-loop containing nucleoside triphosphate hydrolases"/>
    <property type="match status" value="2"/>
</dbReference>
<evidence type="ECO:0000313" key="5">
    <source>
        <dbReference type="EMBL" id="PSK96923.1"/>
    </source>
</evidence>
<feature type="domain" description="ABC transporter" evidence="4">
    <location>
        <begin position="328"/>
        <end position="544"/>
    </location>
</feature>
<feature type="domain" description="ABC transporter" evidence="4">
    <location>
        <begin position="4"/>
        <end position="252"/>
    </location>
</feature>
<dbReference type="Proteomes" id="UP000243528">
    <property type="component" value="Unassembled WGS sequence"/>
</dbReference>
<dbReference type="PANTHER" id="PTHR19211">
    <property type="entry name" value="ATP-BINDING TRANSPORT PROTEIN-RELATED"/>
    <property type="match status" value="1"/>
</dbReference>
<name>A0A2P8DI66_9ACTN</name>
<dbReference type="PANTHER" id="PTHR19211:SF14">
    <property type="entry name" value="ATP-BINDING CASSETTE SUB-FAMILY F MEMBER 1"/>
    <property type="match status" value="1"/>
</dbReference>
<reference evidence="5 6" key="1">
    <citation type="submission" date="2018-03" db="EMBL/GenBank/DDBJ databases">
        <title>Genomic Encyclopedia of Archaeal and Bacterial Type Strains, Phase II (KMG-II): from individual species to whole genera.</title>
        <authorList>
            <person name="Goeker M."/>
        </authorList>
    </citation>
    <scope>NUCLEOTIDE SEQUENCE [LARGE SCALE GENOMIC DNA]</scope>
    <source>
        <strain evidence="5 6">DSM 45211</strain>
    </source>
</reference>
<evidence type="ECO:0000259" key="4">
    <source>
        <dbReference type="PROSITE" id="PS50893"/>
    </source>
</evidence>
<protein>
    <submittedName>
        <fullName evidence="5">Macrolide transport system ATP-binding/permease protein</fullName>
    </submittedName>
</protein>
<dbReference type="Pfam" id="PF00005">
    <property type="entry name" value="ABC_tran"/>
    <property type="match status" value="2"/>
</dbReference>